<dbReference type="GO" id="GO:0000993">
    <property type="term" value="F:RNA polymerase II complex binding"/>
    <property type="evidence" value="ECO:0007669"/>
    <property type="project" value="TreeGrafter"/>
</dbReference>
<dbReference type="GO" id="GO:0006355">
    <property type="term" value="P:regulation of DNA-templated transcription"/>
    <property type="evidence" value="ECO:0007669"/>
    <property type="project" value="InterPro"/>
</dbReference>
<dbReference type="Gene3D" id="3.30.40.210">
    <property type="match status" value="1"/>
</dbReference>
<dbReference type="GO" id="GO:0032044">
    <property type="term" value="C:DSIF complex"/>
    <property type="evidence" value="ECO:0007669"/>
    <property type="project" value="TreeGrafter"/>
</dbReference>
<gene>
    <name evidence="3" type="ORF">NYPRO_LOCUS3762</name>
</gene>
<feature type="domain" description="Spt4/RpoE2 zinc finger" evidence="2">
    <location>
        <begin position="1"/>
        <end position="34"/>
    </location>
</feature>
<protein>
    <submittedName>
        <fullName evidence="3">(raccoon dog) hypothetical protein</fullName>
    </submittedName>
</protein>
<evidence type="ECO:0000313" key="3">
    <source>
        <dbReference type="EMBL" id="CAD7670967.1"/>
    </source>
</evidence>
<evidence type="ECO:0000259" key="2">
    <source>
        <dbReference type="Pfam" id="PF06093"/>
    </source>
</evidence>
<dbReference type="GO" id="GO:0008270">
    <property type="term" value="F:zinc ion binding"/>
    <property type="evidence" value="ECO:0007669"/>
    <property type="project" value="InterPro"/>
</dbReference>
<dbReference type="PANTHER" id="PTHR12882">
    <property type="entry name" value="SUPPRESSOR OF TY 4"/>
    <property type="match status" value="1"/>
</dbReference>
<dbReference type="InterPro" id="IPR022800">
    <property type="entry name" value="Spt4/RpoE2_Znf"/>
</dbReference>
<dbReference type="Proteomes" id="UP000645828">
    <property type="component" value="Unassembled WGS sequence"/>
</dbReference>
<proteinExistence type="predicted"/>
<reference evidence="3" key="1">
    <citation type="submission" date="2020-12" db="EMBL/GenBank/DDBJ databases">
        <authorList>
            <consortium name="Molecular Ecology Group"/>
        </authorList>
    </citation>
    <scope>NUCLEOTIDE SEQUENCE</scope>
    <source>
        <strain evidence="3">TBG_1078</strain>
    </source>
</reference>
<evidence type="ECO:0000256" key="1">
    <source>
        <dbReference type="ARBA" id="ARBA00023163"/>
    </source>
</evidence>
<name>A0A811Y285_NYCPR</name>
<dbReference type="GO" id="GO:0140673">
    <property type="term" value="P:transcription elongation-coupled chromatin remodeling"/>
    <property type="evidence" value="ECO:0007669"/>
    <property type="project" value="InterPro"/>
</dbReference>
<keyword evidence="1" id="KW-0804">Transcription</keyword>
<comment type="caution">
    <text evidence="3">The sequence shown here is derived from an EMBL/GenBank/DDBJ whole genome shotgun (WGS) entry which is preliminary data.</text>
</comment>
<sequence>MKGDQEMVSDCTSSSFDRVIAMMNPEDSWVSEWQ</sequence>
<dbReference type="Pfam" id="PF06093">
    <property type="entry name" value="Spt4"/>
    <property type="match status" value="1"/>
</dbReference>
<accession>A0A811Y285</accession>
<dbReference type="InterPro" id="IPR038510">
    <property type="entry name" value="Spt4_sf"/>
</dbReference>
<dbReference type="AlphaFoldDB" id="A0A811Y285"/>
<dbReference type="EMBL" id="CAJHUB010000660">
    <property type="protein sequence ID" value="CAD7670967.1"/>
    <property type="molecule type" value="Genomic_DNA"/>
</dbReference>
<evidence type="ECO:0000313" key="4">
    <source>
        <dbReference type="Proteomes" id="UP000645828"/>
    </source>
</evidence>
<dbReference type="InterPro" id="IPR009287">
    <property type="entry name" value="Spt4"/>
</dbReference>
<dbReference type="PANTHER" id="PTHR12882:SF1">
    <property type="entry name" value="TRANSCRIPTION ELONGATION FACTOR SPT4"/>
    <property type="match status" value="1"/>
</dbReference>
<organism evidence="3 4">
    <name type="scientific">Nyctereutes procyonoides</name>
    <name type="common">Raccoon dog</name>
    <name type="synonym">Canis procyonoides</name>
    <dbReference type="NCBI Taxonomy" id="34880"/>
    <lineage>
        <taxon>Eukaryota</taxon>
        <taxon>Metazoa</taxon>
        <taxon>Chordata</taxon>
        <taxon>Craniata</taxon>
        <taxon>Vertebrata</taxon>
        <taxon>Euteleostomi</taxon>
        <taxon>Mammalia</taxon>
        <taxon>Eutheria</taxon>
        <taxon>Laurasiatheria</taxon>
        <taxon>Carnivora</taxon>
        <taxon>Caniformia</taxon>
        <taxon>Canidae</taxon>
        <taxon>Nyctereutes</taxon>
    </lineage>
</organism>
<keyword evidence="4" id="KW-1185">Reference proteome</keyword>